<feature type="region of interest" description="Disordered" evidence="1">
    <location>
        <begin position="1"/>
        <end position="21"/>
    </location>
</feature>
<accession>A0A844QND0</accession>
<proteinExistence type="predicted"/>
<protein>
    <submittedName>
        <fullName evidence="2">Uncharacterized protein</fullName>
    </submittedName>
</protein>
<gene>
    <name evidence="2" type="ORF">GN330_17865</name>
</gene>
<evidence type="ECO:0000313" key="3">
    <source>
        <dbReference type="Proteomes" id="UP000463224"/>
    </source>
</evidence>
<dbReference type="EMBL" id="WPHG01000004">
    <property type="protein sequence ID" value="MVA99119.1"/>
    <property type="molecule type" value="Genomic_DNA"/>
</dbReference>
<keyword evidence="3" id="KW-1185">Reference proteome</keyword>
<organism evidence="2 3">
    <name type="scientific">Nitratireductor arenosus</name>
    <dbReference type="NCBI Taxonomy" id="2682096"/>
    <lineage>
        <taxon>Bacteria</taxon>
        <taxon>Pseudomonadati</taxon>
        <taxon>Pseudomonadota</taxon>
        <taxon>Alphaproteobacteria</taxon>
        <taxon>Hyphomicrobiales</taxon>
        <taxon>Phyllobacteriaceae</taxon>
        <taxon>Nitratireductor</taxon>
    </lineage>
</organism>
<sequence>MPDRKIRSIKPLSSKDEPLGSCRKRFDGLDFGRSGQAAQRDDELSSRHGVIFSENRCPFFRILLQAALFDFLSNRPRKNPVGTLGFRPSRLTQRMLGVFPAISFHHGVGGARYLNGIGFACHAGNPG</sequence>
<evidence type="ECO:0000256" key="1">
    <source>
        <dbReference type="SAM" id="MobiDB-lite"/>
    </source>
</evidence>
<reference evidence="2 3" key="1">
    <citation type="submission" date="2019-12" db="EMBL/GenBank/DDBJ databases">
        <title>Nitratireductor arenosus sp. nov., Isolated from sea sand, Jeju island, South Korea.</title>
        <authorList>
            <person name="Kim W."/>
        </authorList>
    </citation>
    <scope>NUCLEOTIDE SEQUENCE [LARGE SCALE GENOMIC DNA]</scope>
    <source>
        <strain evidence="2 3">CAU 1489</strain>
    </source>
</reference>
<dbReference type="RefSeq" id="WP_156714076.1">
    <property type="nucleotide sequence ID" value="NZ_WPHG01000004.1"/>
</dbReference>
<comment type="caution">
    <text evidence="2">The sequence shown here is derived from an EMBL/GenBank/DDBJ whole genome shotgun (WGS) entry which is preliminary data.</text>
</comment>
<dbReference type="AlphaFoldDB" id="A0A844QND0"/>
<dbReference type="Proteomes" id="UP000463224">
    <property type="component" value="Unassembled WGS sequence"/>
</dbReference>
<evidence type="ECO:0000313" key="2">
    <source>
        <dbReference type="EMBL" id="MVA99119.1"/>
    </source>
</evidence>
<name>A0A844QND0_9HYPH</name>